<reference evidence="9 10" key="1">
    <citation type="submission" date="2019-03" db="EMBL/GenBank/DDBJ databases">
        <title>Genomic Encyclopedia of Type Strains, Phase IV (KMG-IV): sequencing the most valuable type-strain genomes for metagenomic binning, comparative biology and taxonomic classification.</title>
        <authorList>
            <person name="Goeker M."/>
        </authorList>
    </citation>
    <scope>NUCLEOTIDE SEQUENCE [LARGE SCALE GENOMIC DNA]</scope>
    <source>
        <strain evidence="9 10">DSM 19580</strain>
    </source>
</reference>
<comment type="similarity">
    <text evidence="1 5">Belongs to the DNA mismatch repair MutL/HexB family.</text>
</comment>
<dbReference type="InterPro" id="IPR014790">
    <property type="entry name" value="MutL_C"/>
</dbReference>
<dbReference type="InterPro" id="IPR020667">
    <property type="entry name" value="DNA_mismatch_repair_MutL"/>
</dbReference>
<evidence type="ECO:0000256" key="3">
    <source>
        <dbReference type="ARBA" id="ARBA00022763"/>
    </source>
</evidence>
<keyword evidence="10" id="KW-1185">Reference proteome</keyword>
<dbReference type="Gene3D" id="3.30.230.10">
    <property type="match status" value="1"/>
</dbReference>
<dbReference type="Gene3D" id="3.30.1540.20">
    <property type="entry name" value="MutL, C-terminal domain, dimerisation subdomain"/>
    <property type="match status" value="1"/>
</dbReference>
<dbReference type="Pfam" id="PF08676">
    <property type="entry name" value="MutL_C"/>
    <property type="match status" value="1"/>
</dbReference>
<dbReference type="Pfam" id="PF01119">
    <property type="entry name" value="DNA_mis_repair"/>
    <property type="match status" value="1"/>
</dbReference>
<dbReference type="CDD" id="cd16926">
    <property type="entry name" value="HATPase_MutL-MLH-PMS-like"/>
    <property type="match status" value="1"/>
</dbReference>
<dbReference type="GO" id="GO:0140664">
    <property type="term" value="F:ATP-dependent DNA damage sensor activity"/>
    <property type="evidence" value="ECO:0007669"/>
    <property type="project" value="InterPro"/>
</dbReference>
<dbReference type="HAMAP" id="MF_00149">
    <property type="entry name" value="DNA_mis_repair"/>
    <property type="match status" value="1"/>
</dbReference>
<gene>
    <name evidence="5" type="primary">mutL</name>
    <name evidence="9" type="ORF">EDC52_102325</name>
</gene>
<dbReference type="AlphaFoldDB" id="A0A4R3Z256"/>
<dbReference type="GO" id="GO:0016887">
    <property type="term" value="F:ATP hydrolysis activity"/>
    <property type="evidence" value="ECO:0007669"/>
    <property type="project" value="InterPro"/>
</dbReference>
<dbReference type="NCBIfam" id="NF000948">
    <property type="entry name" value="PRK00095.1-1"/>
    <property type="match status" value="1"/>
</dbReference>
<dbReference type="PANTHER" id="PTHR10073">
    <property type="entry name" value="DNA MISMATCH REPAIR PROTEIN MLH, PMS, MUTL"/>
    <property type="match status" value="1"/>
</dbReference>
<evidence type="ECO:0000256" key="1">
    <source>
        <dbReference type="ARBA" id="ARBA00006082"/>
    </source>
</evidence>
<dbReference type="FunFam" id="3.30.565.10:FF:000003">
    <property type="entry name" value="DNA mismatch repair endonuclease MutL"/>
    <property type="match status" value="1"/>
</dbReference>
<feature type="region of interest" description="Disordered" evidence="6">
    <location>
        <begin position="344"/>
        <end position="373"/>
    </location>
</feature>
<dbReference type="InterPro" id="IPR042121">
    <property type="entry name" value="MutL_C_regsub"/>
</dbReference>
<dbReference type="Pfam" id="PF13589">
    <property type="entry name" value="HATPase_c_3"/>
    <property type="match status" value="1"/>
</dbReference>
<dbReference type="GO" id="GO:0030983">
    <property type="term" value="F:mismatched DNA binding"/>
    <property type="evidence" value="ECO:0007669"/>
    <property type="project" value="InterPro"/>
</dbReference>
<dbReference type="InterPro" id="IPR014762">
    <property type="entry name" value="DNA_mismatch_repair_CS"/>
</dbReference>
<keyword evidence="4 5" id="KW-0234">DNA repair</keyword>
<dbReference type="InterPro" id="IPR037198">
    <property type="entry name" value="MutL_C_sf"/>
</dbReference>
<comment type="function">
    <text evidence="5">This protein is involved in the repair of mismatches in DNA. It is required for dam-dependent methyl-directed DNA mismatch repair. May act as a 'molecular matchmaker', a protein that promotes the formation of a stable complex between two or more DNA-binding proteins in an ATP-dependent manner without itself being part of a final effector complex.</text>
</comment>
<evidence type="ECO:0000259" key="8">
    <source>
        <dbReference type="SMART" id="SM01340"/>
    </source>
</evidence>
<dbReference type="CDD" id="cd03482">
    <property type="entry name" value="MutL_Trans_MutL"/>
    <property type="match status" value="1"/>
</dbReference>
<name>A0A4R3Z256_9GAMM</name>
<feature type="domain" description="DNA mismatch repair protein S5" evidence="8">
    <location>
        <begin position="212"/>
        <end position="330"/>
    </location>
</feature>
<proteinExistence type="inferred from homology"/>
<dbReference type="Gene3D" id="3.30.1370.100">
    <property type="entry name" value="MutL, C-terminal domain, regulatory subdomain"/>
    <property type="match status" value="1"/>
</dbReference>
<accession>A0A4R3Z256</accession>
<dbReference type="InterPro" id="IPR020568">
    <property type="entry name" value="Ribosomal_Su5_D2-typ_SF"/>
</dbReference>
<dbReference type="OrthoDB" id="9763467at2"/>
<dbReference type="GO" id="GO:0006298">
    <property type="term" value="P:mismatch repair"/>
    <property type="evidence" value="ECO:0007669"/>
    <property type="project" value="UniProtKB-UniRule"/>
</dbReference>
<keyword evidence="3 5" id="KW-0227">DNA damage</keyword>
<dbReference type="Gene3D" id="3.30.565.10">
    <property type="entry name" value="Histidine kinase-like ATPase, C-terminal domain"/>
    <property type="match status" value="1"/>
</dbReference>
<organism evidence="9 10">
    <name type="scientific">Biostraticola tofi</name>
    <dbReference type="NCBI Taxonomy" id="466109"/>
    <lineage>
        <taxon>Bacteria</taxon>
        <taxon>Pseudomonadati</taxon>
        <taxon>Pseudomonadota</taxon>
        <taxon>Gammaproteobacteria</taxon>
        <taxon>Enterobacterales</taxon>
        <taxon>Bruguierivoracaceae</taxon>
        <taxon>Biostraticola</taxon>
    </lineage>
</organism>
<dbReference type="SUPFAM" id="SSF54211">
    <property type="entry name" value="Ribosomal protein S5 domain 2-like"/>
    <property type="match status" value="1"/>
</dbReference>
<dbReference type="InterPro" id="IPR038973">
    <property type="entry name" value="MutL/Mlh/Pms-like"/>
</dbReference>
<evidence type="ECO:0000256" key="5">
    <source>
        <dbReference type="HAMAP-Rule" id="MF_00149"/>
    </source>
</evidence>
<dbReference type="NCBIfam" id="TIGR00585">
    <property type="entry name" value="mutl"/>
    <property type="match status" value="1"/>
</dbReference>
<dbReference type="SMART" id="SM00853">
    <property type="entry name" value="MutL_C"/>
    <property type="match status" value="1"/>
</dbReference>
<evidence type="ECO:0000256" key="4">
    <source>
        <dbReference type="ARBA" id="ARBA00023204"/>
    </source>
</evidence>
<dbReference type="InterPro" id="IPR002099">
    <property type="entry name" value="MutL/Mlh/PMS"/>
</dbReference>
<feature type="domain" description="MutL C-terminal dimerisation" evidence="7">
    <location>
        <begin position="507"/>
        <end position="642"/>
    </location>
</feature>
<evidence type="ECO:0000259" key="7">
    <source>
        <dbReference type="SMART" id="SM00853"/>
    </source>
</evidence>
<dbReference type="InterPro" id="IPR013507">
    <property type="entry name" value="DNA_mismatch_S5_2-like"/>
</dbReference>
<dbReference type="InterPro" id="IPR014721">
    <property type="entry name" value="Ribsml_uS5_D2-typ_fold_subgr"/>
</dbReference>
<evidence type="ECO:0000256" key="2">
    <source>
        <dbReference type="ARBA" id="ARBA00021975"/>
    </source>
</evidence>
<evidence type="ECO:0000313" key="9">
    <source>
        <dbReference type="EMBL" id="TCV98997.1"/>
    </source>
</evidence>
<dbReference type="InterPro" id="IPR042120">
    <property type="entry name" value="MutL_C_dimsub"/>
</dbReference>
<dbReference type="SMART" id="SM01340">
    <property type="entry name" value="DNA_mis_repair"/>
    <property type="match status" value="1"/>
</dbReference>
<dbReference type="GO" id="GO:0005524">
    <property type="term" value="F:ATP binding"/>
    <property type="evidence" value="ECO:0007669"/>
    <property type="project" value="InterPro"/>
</dbReference>
<comment type="caution">
    <text evidence="9">The sequence shown here is derived from an EMBL/GenBank/DDBJ whole genome shotgun (WGS) entry which is preliminary data.</text>
</comment>
<feature type="compositionally biased region" description="Polar residues" evidence="6">
    <location>
        <begin position="358"/>
        <end position="369"/>
    </location>
</feature>
<dbReference type="RefSeq" id="WP_131864380.1">
    <property type="nucleotide sequence ID" value="NZ_SMCR01000002.1"/>
</dbReference>
<dbReference type="SUPFAM" id="SSF55874">
    <property type="entry name" value="ATPase domain of HSP90 chaperone/DNA topoisomerase II/histidine kinase"/>
    <property type="match status" value="1"/>
</dbReference>
<dbReference type="SUPFAM" id="SSF118116">
    <property type="entry name" value="DNA mismatch repair protein MutL"/>
    <property type="match status" value="1"/>
</dbReference>
<dbReference type="InterPro" id="IPR036890">
    <property type="entry name" value="HATPase_C_sf"/>
</dbReference>
<dbReference type="EMBL" id="SMCR01000002">
    <property type="protein sequence ID" value="TCV98997.1"/>
    <property type="molecule type" value="Genomic_DNA"/>
</dbReference>
<sequence length="684" mass="75346">MAIKILPPQLANQIAAGEVVERPASVVKELVENSLDAGASRIDIDIEKGGARLIRIRDNGCGIGKDDLALSLARHATSKIASLEDLEAIISMGFRGEALASISSVSRLTITSRTDTQSEAWQAYAEGRDMTVTVKPAAHPVGCTVEVMDLFYNTPARRKFMRTDKTEFAHIDEIVKRIALARFDVTFTLQHNGKTVRQYRAANAGSQHLRRLGNLCGAAFVQRALEVSWNHGDLNIRGWVADPRGEGDLPEMQYCYVNNRMMRDKLINHAIRQAYQEQLSDGQQPAFVLYLDVSPHQVDVNVHPAKHEVRFHQARLVHDFIYQAVIAVLAQHQADPLTLGETGAETAPATWSPENRAASGTNHFSTPSVDSRELPVGQRDIFKRGGDASAEGRAYTGVGRTGGGSAYTGVGRTGGSSASTGVGSTSGNAYPDVARDPRQHQIDPVAAAQKMRDRPGYLPREYQRREGEIYRRLLDTAAADDKRLNSAEVLAGNTPPVADDVQSFGKVLTIYPPCYALVEFRHRLALISLPFAERGLRQKQLTPGGEILKAQPLLIPLRLTLKDNEARAFGQYQAMLAEMGIAMQVNHRQAILNAVPLPLRQQNLQNLIPELLGYLSHHDSLSHDDIAAWIARQLNDEQHAWSHSQAIQLLCEVERLCPHWVKAPPDELLVLLELEAAVKALKND</sequence>
<dbReference type="FunFam" id="3.30.230.10:FF:000013">
    <property type="entry name" value="DNA mismatch repair endonuclease MutL"/>
    <property type="match status" value="1"/>
</dbReference>
<protein>
    <recommendedName>
        <fullName evidence="2 5">DNA mismatch repair protein MutL</fullName>
    </recommendedName>
</protein>
<evidence type="ECO:0000313" key="10">
    <source>
        <dbReference type="Proteomes" id="UP000295719"/>
    </source>
</evidence>
<dbReference type="Proteomes" id="UP000295719">
    <property type="component" value="Unassembled WGS sequence"/>
</dbReference>
<dbReference type="PANTHER" id="PTHR10073:SF12">
    <property type="entry name" value="DNA MISMATCH REPAIR PROTEIN MLH1"/>
    <property type="match status" value="1"/>
</dbReference>
<evidence type="ECO:0000256" key="6">
    <source>
        <dbReference type="SAM" id="MobiDB-lite"/>
    </source>
</evidence>
<dbReference type="PROSITE" id="PS00058">
    <property type="entry name" value="DNA_MISMATCH_REPAIR_1"/>
    <property type="match status" value="1"/>
</dbReference>
<dbReference type="GO" id="GO:0032300">
    <property type="term" value="C:mismatch repair complex"/>
    <property type="evidence" value="ECO:0007669"/>
    <property type="project" value="InterPro"/>
</dbReference>